<protein>
    <submittedName>
        <fullName evidence="2">Uncharacterized protein</fullName>
    </submittedName>
</protein>
<keyword evidence="1" id="KW-0812">Transmembrane</keyword>
<dbReference type="EMBL" id="JBHSBI010000005">
    <property type="protein sequence ID" value="MFC4007956.1"/>
    <property type="molecule type" value="Genomic_DNA"/>
</dbReference>
<evidence type="ECO:0000313" key="2">
    <source>
        <dbReference type="EMBL" id="MFC4007956.1"/>
    </source>
</evidence>
<feature type="transmembrane region" description="Helical" evidence="1">
    <location>
        <begin position="12"/>
        <end position="33"/>
    </location>
</feature>
<evidence type="ECO:0000313" key="3">
    <source>
        <dbReference type="Proteomes" id="UP001595851"/>
    </source>
</evidence>
<organism evidence="2 3">
    <name type="scientific">Nonomuraea purpurea</name>
    <dbReference type="NCBI Taxonomy" id="1849276"/>
    <lineage>
        <taxon>Bacteria</taxon>
        <taxon>Bacillati</taxon>
        <taxon>Actinomycetota</taxon>
        <taxon>Actinomycetes</taxon>
        <taxon>Streptosporangiales</taxon>
        <taxon>Streptosporangiaceae</taxon>
        <taxon>Nonomuraea</taxon>
    </lineage>
</organism>
<keyword evidence="3" id="KW-1185">Reference proteome</keyword>
<sequence>MAELLDNCADGLISDAIAATVLLLMIITLHGVADALENCPDVLTLYVTPLKGADLR</sequence>
<dbReference type="RefSeq" id="WP_379528047.1">
    <property type="nucleotide sequence ID" value="NZ_JBHSBI010000005.1"/>
</dbReference>
<reference evidence="3" key="1">
    <citation type="journal article" date="2019" name="Int. J. Syst. Evol. Microbiol.">
        <title>The Global Catalogue of Microorganisms (GCM) 10K type strain sequencing project: providing services to taxonomists for standard genome sequencing and annotation.</title>
        <authorList>
            <consortium name="The Broad Institute Genomics Platform"/>
            <consortium name="The Broad Institute Genome Sequencing Center for Infectious Disease"/>
            <person name="Wu L."/>
            <person name="Ma J."/>
        </authorList>
    </citation>
    <scope>NUCLEOTIDE SEQUENCE [LARGE SCALE GENOMIC DNA]</scope>
    <source>
        <strain evidence="3">TBRC 1276</strain>
    </source>
</reference>
<keyword evidence="1" id="KW-1133">Transmembrane helix</keyword>
<evidence type="ECO:0000256" key="1">
    <source>
        <dbReference type="SAM" id="Phobius"/>
    </source>
</evidence>
<comment type="caution">
    <text evidence="2">The sequence shown here is derived from an EMBL/GenBank/DDBJ whole genome shotgun (WGS) entry which is preliminary data.</text>
</comment>
<keyword evidence="1" id="KW-0472">Membrane</keyword>
<accession>A0ABV8G1U9</accession>
<dbReference type="Proteomes" id="UP001595851">
    <property type="component" value="Unassembled WGS sequence"/>
</dbReference>
<name>A0ABV8G1U9_9ACTN</name>
<gene>
    <name evidence="2" type="ORF">ACFOY2_12035</name>
</gene>
<proteinExistence type="predicted"/>